<name>A0A3B0XU41_9ZZZZ</name>
<dbReference type="InterPro" id="IPR050474">
    <property type="entry name" value="Hel308_SKI2-like"/>
</dbReference>
<dbReference type="Gene3D" id="3.40.50.300">
    <property type="entry name" value="P-loop containing nucleotide triphosphate hydrolases"/>
    <property type="match status" value="2"/>
</dbReference>
<evidence type="ECO:0000256" key="1">
    <source>
        <dbReference type="ARBA" id="ARBA00022741"/>
    </source>
</evidence>
<dbReference type="InterPro" id="IPR001650">
    <property type="entry name" value="Helicase_C-like"/>
</dbReference>
<dbReference type="SMART" id="SM00490">
    <property type="entry name" value="HELICc"/>
    <property type="match status" value="1"/>
</dbReference>
<reference evidence="6" key="1">
    <citation type="submission" date="2018-06" db="EMBL/GenBank/DDBJ databases">
        <authorList>
            <person name="Zhirakovskaya E."/>
        </authorList>
    </citation>
    <scope>NUCLEOTIDE SEQUENCE</scope>
</reference>
<proteinExistence type="predicted"/>
<dbReference type="Pfam" id="PF00270">
    <property type="entry name" value="DEAD"/>
    <property type="match status" value="1"/>
</dbReference>
<dbReference type="EMBL" id="UOFL01000033">
    <property type="protein sequence ID" value="VAW71855.1"/>
    <property type="molecule type" value="Genomic_DNA"/>
</dbReference>
<evidence type="ECO:0000256" key="2">
    <source>
        <dbReference type="ARBA" id="ARBA00022801"/>
    </source>
</evidence>
<evidence type="ECO:0000313" key="6">
    <source>
        <dbReference type="EMBL" id="VAW71855.1"/>
    </source>
</evidence>
<dbReference type="GO" id="GO:0004386">
    <property type="term" value="F:helicase activity"/>
    <property type="evidence" value="ECO:0007669"/>
    <property type="project" value="UniProtKB-KW"/>
</dbReference>
<gene>
    <name evidence="6" type="ORF">MNBD_GAMMA12-1794</name>
</gene>
<dbReference type="AlphaFoldDB" id="A0A3B0XU41"/>
<dbReference type="InterPro" id="IPR014001">
    <property type="entry name" value="Helicase_ATP-bd"/>
</dbReference>
<dbReference type="PANTHER" id="PTHR47961:SF10">
    <property type="entry name" value="ATP-DEPENDENT DNA HELICASE HEL308"/>
    <property type="match status" value="1"/>
</dbReference>
<evidence type="ECO:0000256" key="4">
    <source>
        <dbReference type="ARBA" id="ARBA00022840"/>
    </source>
</evidence>
<dbReference type="PROSITE" id="PS51192">
    <property type="entry name" value="HELICASE_ATP_BIND_1"/>
    <property type="match status" value="1"/>
</dbReference>
<dbReference type="PANTHER" id="PTHR47961">
    <property type="entry name" value="DNA POLYMERASE THETA, PUTATIVE (AFU_ORTHOLOGUE AFUA_1G05260)-RELATED"/>
    <property type="match status" value="1"/>
</dbReference>
<protein>
    <submittedName>
        <fullName evidence="6">DEAD/DEAH box helicase domain protein</fullName>
    </submittedName>
</protein>
<keyword evidence="3 6" id="KW-0347">Helicase</keyword>
<feature type="domain" description="Helicase ATP-binding" evidence="5">
    <location>
        <begin position="321"/>
        <end position="493"/>
    </location>
</feature>
<accession>A0A3B0XU41</accession>
<dbReference type="GO" id="GO:0016787">
    <property type="term" value="F:hydrolase activity"/>
    <property type="evidence" value="ECO:0007669"/>
    <property type="project" value="UniProtKB-KW"/>
</dbReference>
<dbReference type="SUPFAM" id="SSF52540">
    <property type="entry name" value="P-loop containing nucleoside triphosphate hydrolases"/>
    <property type="match status" value="1"/>
</dbReference>
<dbReference type="GO" id="GO:0003676">
    <property type="term" value="F:nucleic acid binding"/>
    <property type="evidence" value="ECO:0007669"/>
    <property type="project" value="InterPro"/>
</dbReference>
<evidence type="ECO:0000256" key="3">
    <source>
        <dbReference type="ARBA" id="ARBA00022806"/>
    </source>
</evidence>
<sequence>MASTIEEIEEAIRQAIATGFRGRLLERGLARSMIWVDGELPEGSPNFADNLSYDLLSYGYSLLSLAIRLRELNGDADLARAAFEKSATAITDVIHNGNSDDSEKDFHEVLAASSYHLGRFSAKAFSLLQHGIENENLSRIEKMLSLLMLRQFSELEYAVIDWKVSGLGSDKVLAENLETGVDQLSNEIDVEVQAEEFGMASIEFPIIDLAITDNYYSAIFEFLFALETGNTILLEGAISRIENSLSVCAELNMLPQWWVLRITKHLFKDLWESSFHRVIPINPDQENSENWALLRWLFIASLFKRSKAEIDLWPSQLEGARRAVSDFDDLVVSLPTSAGKTRIAELCILRCLAIGKRVLFITPLRALSAQTESSLRKTFLPLGKSVSSLYGSIGTSDFEKNVIETNDIVVGTPEKLDFALRNDPSLIDDVGLVVLDEGHMIGLSEREISYEVQIQRLLKRGDAEQRRIVCLSAILPDGEQLDDFVGWLRRDKEGGAIQSEWRPTDLRFGEIVWQANSGRINFIIGEEQPFIPNYIHPSIPPIGRRRIPFPKNKKELTLAATWKLVQDNHTVLIYCPEKRSVNSFAKDIIDLHKRGAINTVLSVPLQQLELAIILGNEWLGASHPIVECLKIGVAVHHGALPTPFRKEMEKLLRDGILKVTISSPTLAQGLNLSATAVIFYSLIRNRKKIEASEFKNVIGRAGRAFVDTHGLVLYPIFEKHTWHKSEWRELVEDTKARSMESGLALLVNSLIARMAKSIGSGENNKILEYILNNIHVWDFHNITNESDVLAEQEEHTWRKHIVSLDTALLSMLGENEVAIIDISNALDTILQSSLWQRRLNRHGEELKALYDSVLAQRAKHIWNVTTTLQRKGYFLAGVGLDTGQRLDAISRQANVLLVNANGYIFANEERQAIETIIQLSELVFEIPPFTPRNLPDDWKYILEVWLKGETLTEHEFIDINEALMFIEDGLVYRLPWGLEAIRVRAQANEDVIADGATIDAYEIGLVVPAIENGTLNRSVALLMQAGFSSRKAAIHAVNSTNAIFTTGRQLKIWLNSTEIFDLAIRFDWPTPETSNLWWDFIKEYAPESKTTWDSVKSTISVEWFDDSNPITGSLVKLWNFEDGHTNVLASNSDIIGTTSFRYKLFESGIYYASISDDTNYLDVTYWGAGNAPFEY</sequence>
<dbReference type="InterPro" id="IPR011545">
    <property type="entry name" value="DEAD/DEAH_box_helicase_dom"/>
</dbReference>
<dbReference type="CDD" id="cd17921">
    <property type="entry name" value="DEXHc_Ski2"/>
    <property type="match status" value="1"/>
</dbReference>
<keyword evidence="1" id="KW-0547">Nucleotide-binding</keyword>
<keyword evidence="2" id="KW-0378">Hydrolase</keyword>
<keyword evidence="4" id="KW-0067">ATP-binding</keyword>
<organism evidence="6">
    <name type="scientific">hydrothermal vent metagenome</name>
    <dbReference type="NCBI Taxonomy" id="652676"/>
    <lineage>
        <taxon>unclassified sequences</taxon>
        <taxon>metagenomes</taxon>
        <taxon>ecological metagenomes</taxon>
    </lineage>
</organism>
<dbReference type="Pfam" id="PF00271">
    <property type="entry name" value="Helicase_C"/>
    <property type="match status" value="1"/>
</dbReference>
<evidence type="ECO:0000259" key="5">
    <source>
        <dbReference type="PROSITE" id="PS51192"/>
    </source>
</evidence>
<dbReference type="InterPro" id="IPR027417">
    <property type="entry name" value="P-loop_NTPase"/>
</dbReference>
<dbReference type="SMART" id="SM00487">
    <property type="entry name" value="DEXDc"/>
    <property type="match status" value="1"/>
</dbReference>
<dbReference type="GO" id="GO:0005524">
    <property type="term" value="F:ATP binding"/>
    <property type="evidence" value="ECO:0007669"/>
    <property type="project" value="UniProtKB-KW"/>
</dbReference>